<evidence type="ECO:0000256" key="14">
    <source>
        <dbReference type="ARBA" id="ARBA00022692"/>
    </source>
</evidence>
<evidence type="ECO:0000256" key="9">
    <source>
        <dbReference type="ARBA" id="ARBA00022519"/>
    </source>
</evidence>
<dbReference type="InterPro" id="IPR001264">
    <property type="entry name" value="Glyco_trans_51"/>
</dbReference>
<dbReference type="GO" id="GO:0016757">
    <property type="term" value="F:glycosyltransferase activity"/>
    <property type="evidence" value="ECO:0007669"/>
    <property type="project" value="UniProtKB-KW"/>
</dbReference>
<evidence type="ECO:0000256" key="12">
    <source>
        <dbReference type="ARBA" id="ARBA00022676"/>
    </source>
</evidence>
<evidence type="ECO:0000256" key="22">
    <source>
        <dbReference type="ARBA" id="ARBA00023268"/>
    </source>
</evidence>
<evidence type="ECO:0000256" key="23">
    <source>
        <dbReference type="ARBA" id="ARBA00023316"/>
    </source>
</evidence>
<dbReference type="InterPro" id="IPR023346">
    <property type="entry name" value="Lysozyme-like_dom_sf"/>
</dbReference>
<keyword evidence="9" id="KW-0997">Cell inner membrane</keyword>
<comment type="catalytic activity">
    <reaction evidence="24">
        <text>Preferential cleavage: (Ac)2-L-Lys-D-Ala-|-D-Ala. Also transpeptidation of peptidyl-alanyl moieties that are N-acyl substituents of D-alanine.</text>
        <dbReference type="EC" id="3.4.16.4"/>
    </reaction>
</comment>
<evidence type="ECO:0000256" key="25">
    <source>
        <dbReference type="ARBA" id="ARBA00044770"/>
    </source>
</evidence>
<keyword evidence="14 28" id="KW-0812">Transmembrane</keyword>
<keyword evidence="19 28" id="KW-1133">Transmembrane helix</keyword>
<dbReference type="PANTHER" id="PTHR32282:SF27">
    <property type="entry name" value="PENICILLIN-BINDING PROTEIN 1A"/>
    <property type="match status" value="1"/>
</dbReference>
<feature type="compositionally biased region" description="Acidic residues" evidence="27">
    <location>
        <begin position="799"/>
        <end position="813"/>
    </location>
</feature>
<dbReference type="Gene3D" id="3.40.710.10">
    <property type="entry name" value="DD-peptidase/beta-lactamase superfamily"/>
    <property type="match status" value="2"/>
</dbReference>
<evidence type="ECO:0000256" key="2">
    <source>
        <dbReference type="ARBA" id="ARBA00004249"/>
    </source>
</evidence>
<keyword evidence="33" id="KW-1185">Reference proteome</keyword>
<evidence type="ECO:0000256" key="3">
    <source>
        <dbReference type="ARBA" id="ARBA00004752"/>
    </source>
</evidence>
<dbReference type="Pfam" id="PF00912">
    <property type="entry name" value="Transgly"/>
    <property type="match status" value="1"/>
</dbReference>
<evidence type="ECO:0000256" key="15">
    <source>
        <dbReference type="ARBA" id="ARBA00022801"/>
    </source>
</evidence>
<dbReference type="SUPFAM" id="SSF56601">
    <property type="entry name" value="beta-lactamase/transpeptidase-like"/>
    <property type="match status" value="1"/>
</dbReference>
<evidence type="ECO:0000256" key="26">
    <source>
        <dbReference type="ARBA" id="ARBA00049902"/>
    </source>
</evidence>
<dbReference type="Proteomes" id="UP001523550">
    <property type="component" value="Unassembled WGS sequence"/>
</dbReference>
<organism evidence="32 33">
    <name type="scientific">Natronospira proteinivora</name>
    <dbReference type="NCBI Taxonomy" id="1807133"/>
    <lineage>
        <taxon>Bacteria</taxon>
        <taxon>Pseudomonadati</taxon>
        <taxon>Pseudomonadota</taxon>
        <taxon>Gammaproteobacteria</taxon>
        <taxon>Natronospirales</taxon>
        <taxon>Natronospiraceae</taxon>
        <taxon>Natronospira</taxon>
    </lineage>
</organism>
<dbReference type="InterPro" id="IPR031376">
    <property type="entry name" value="PCB_OB"/>
</dbReference>
<comment type="subcellular location">
    <subcellularLocation>
        <location evidence="2">Cell inner membrane</location>
        <topology evidence="2">Single-pass type II membrane protein</topology>
    </subcellularLocation>
</comment>
<sequence length="813" mass="90792">MKRFSRILVFLLGAGFTMFVVGIGVIIAAYLYVAPDQPDVQSLREVDLQEPMRIYSRDGRLMAEFGEEHRKPLSYDEIPEQLRQAFIAAEDDRFYEHPGVDYQGLIRAAVNLVRTRERSQGGSTITMQLARNFFLTRDRTYVRKISEIFLALKIEREFTKEEILTLYLNKIYLGQRAYGVGAAAEIYYGADVDELTLAQMAMIGGLPKAPSRDNPVANPDRATGRRGYVLGRMHTLGMIDQETYAEATMAPVTAGVHSATIEVDAPFVAEMVRREMVERFGEQEAYTGGYQVTTSLDASQQSAAQESLRNGLIQYDRRHGWRGPAGQVIAPDDLEDDSAWASRLSEYYRIAHLHPAAVVHVDEDGAEAVRRNGERINVPFSTMEWAEPFVNRNRRGPAPEQPSDVVMVGDVVFLEEEEDYWALSQVPEIEGSVVAIDPDNGAIRALAGGFDFRHSQFNRGAQALRQPGSALKPFIYSAALAHGFTPASLVNDAPVVEGEGTESIWRPVNYTRRFFGPTRLREALVHSRNLVSVRILRSMGISNAVDFLRAFGFTEQALPRDLTLALGTGEMTPLDLTRGYAVFANGGYRVEPWFIESIHDRHGETIYQAQPKTVCPDCEVNTAANGSQDHDSTEADETWRPSLFDDELQPQEPLQLAERVITPQNAFLINSMLQDVIRQGTGRGARQLGRSDLAGKTGTANEYRDAWFSGYNRNLVATAWVGFDRSQPMGPQESGGRTALPIWREFMSLALLGEPETSWEQPPGLVSVRISRETGLMVGADHPNGMFELFPEDQLPEREDSDNDEEVSTEDLF</sequence>
<evidence type="ECO:0000256" key="28">
    <source>
        <dbReference type="SAM" id="Phobius"/>
    </source>
</evidence>
<keyword evidence="11" id="KW-0645">Protease</keyword>
<keyword evidence="8" id="KW-1003">Cell membrane</keyword>
<evidence type="ECO:0000256" key="17">
    <source>
        <dbReference type="ARBA" id="ARBA00022968"/>
    </source>
</evidence>
<keyword evidence="13 32" id="KW-0808">Transferase</keyword>
<evidence type="ECO:0000256" key="24">
    <source>
        <dbReference type="ARBA" id="ARBA00034000"/>
    </source>
</evidence>
<comment type="catalytic activity">
    <reaction evidence="26">
        <text>[GlcNAc-(1-&gt;4)-Mur2Ac(oyl-L-Ala-gamma-D-Glu-L-Lys-D-Ala-D-Ala)](n)-di-trans,octa-cis-undecaprenyl diphosphate + beta-D-GlcNAc-(1-&gt;4)-Mur2Ac(oyl-L-Ala-gamma-D-Glu-L-Lys-D-Ala-D-Ala)-di-trans,octa-cis-undecaprenyl diphosphate = [GlcNAc-(1-&gt;4)-Mur2Ac(oyl-L-Ala-gamma-D-Glu-L-Lys-D-Ala-D-Ala)](n+1)-di-trans,octa-cis-undecaprenyl diphosphate + di-trans,octa-cis-undecaprenyl diphosphate + H(+)</text>
        <dbReference type="Rhea" id="RHEA:23708"/>
        <dbReference type="Rhea" id="RHEA-COMP:9602"/>
        <dbReference type="Rhea" id="RHEA-COMP:9603"/>
        <dbReference type="ChEBI" id="CHEBI:15378"/>
        <dbReference type="ChEBI" id="CHEBI:58405"/>
        <dbReference type="ChEBI" id="CHEBI:60033"/>
        <dbReference type="ChEBI" id="CHEBI:78435"/>
        <dbReference type="EC" id="2.4.99.28"/>
    </reaction>
</comment>
<evidence type="ECO:0000256" key="18">
    <source>
        <dbReference type="ARBA" id="ARBA00022984"/>
    </source>
</evidence>
<keyword evidence="20 28" id="KW-0472">Membrane</keyword>
<dbReference type="EC" id="3.4.16.4" evidence="6"/>
<evidence type="ECO:0000256" key="10">
    <source>
        <dbReference type="ARBA" id="ARBA00022645"/>
    </source>
</evidence>
<proteinExistence type="inferred from homology"/>
<evidence type="ECO:0000256" key="5">
    <source>
        <dbReference type="ARBA" id="ARBA00007739"/>
    </source>
</evidence>
<name>A0ABT1GAC8_9GAMM</name>
<dbReference type="InterPro" id="IPR001460">
    <property type="entry name" value="PCN-bd_Tpept"/>
</dbReference>
<comment type="pathway">
    <text evidence="3">Cell wall biogenesis; peptidoglycan biosynthesis.</text>
</comment>
<dbReference type="NCBIfam" id="TIGR02074">
    <property type="entry name" value="PBP_1a_fam"/>
    <property type="match status" value="1"/>
</dbReference>
<accession>A0ABT1GAC8</accession>
<keyword evidence="23" id="KW-0961">Cell wall biogenesis/degradation</keyword>
<reference evidence="32 33" key="1">
    <citation type="submission" date="2022-03" db="EMBL/GenBank/DDBJ databases">
        <title>Genomic Encyclopedia of Type Strains, Phase III (KMG-III): the genomes of soil and plant-associated and newly described type strains.</title>
        <authorList>
            <person name="Whitman W."/>
        </authorList>
    </citation>
    <scope>NUCLEOTIDE SEQUENCE [LARGE SCALE GENOMIC DNA]</scope>
    <source>
        <strain evidence="32 33">BSker1</strain>
    </source>
</reference>
<evidence type="ECO:0000256" key="7">
    <source>
        <dbReference type="ARBA" id="ARBA00018638"/>
    </source>
</evidence>
<evidence type="ECO:0000256" key="6">
    <source>
        <dbReference type="ARBA" id="ARBA00012448"/>
    </source>
</evidence>
<evidence type="ECO:0000256" key="27">
    <source>
        <dbReference type="SAM" id="MobiDB-lite"/>
    </source>
</evidence>
<keyword evidence="10" id="KW-0121">Carboxypeptidase</keyword>
<evidence type="ECO:0000256" key="11">
    <source>
        <dbReference type="ARBA" id="ARBA00022670"/>
    </source>
</evidence>
<comment type="function">
    <text evidence="1">Cell wall formation. Synthesis of cross-linked peptidoglycan from the lipid intermediates. The enzyme has a penicillin-insensitive transglycosylase N-terminal domain (formation of linear glycan strands) and a penicillin-sensitive transpeptidase C-terminal domain (cross-linking of the peptide subunits).</text>
</comment>
<comment type="caution">
    <text evidence="32">The sequence shown here is derived from an EMBL/GenBank/DDBJ whole genome shotgun (WGS) entry which is preliminary data.</text>
</comment>
<keyword evidence="16" id="KW-0133">Cell shape</keyword>
<keyword evidence="17" id="KW-0735">Signal-anchor</keyword>
<keyword evidence="12 32" id="KW-0328">Glycosyltransferase</keyword>
<dbReference type="InterPro" id="IPR036950">
    <property type="entry name" value="PBP_transglycosylase"/>
</dbReference>
<keyword evidence="21" id="KW-0046">Antibiotic resistance</keyword>
<dbReference type="Pfam" id="PF00905">
    <property type="entry name" value="Transpeptidase"/>
    <property type="match status" value="1"/>
</dbReference>
<dbReference type="Gene3D" id="1.10.3810.10">
    <property type="entry name" value="Biosynthetic peptidoglycan transglycosylase-like"/>
    <property type="match status" value="1"/>
</dbReference>
<evidence type="ECO:0000259" key="29">
    <source>
        <dbReference type="Pfam" id="PF00905"/>
    </source>
</evidence>
<dbReference type="GO" id="GO:0016787">
    <property type="term" value="F:hydrolase activity"/>
    <property type="evidence" value="ECO:0007669"/>
    <property type="project" value="UniProtKB-KW"/>
</dbReference>
<evidence type="ECO:0000313" key="33">
    <source>
        <dbReference type="Proteomes" id="UP001523550"/>
    </source>
</evidence>
<feature type="region of interest" description="Disordered" evidence="27">
    <location>
        <begin position="790"/>
        <end position="813"/>
    </location>
</feature>
<feature type="domain" description="Glycosyl transferase family 51" evidence="30">
    <location>
        <begin position="59"/>
        <end position="234"/>
    </location>
</feature>
<feature type="transmembrane region" description="Helical" evidence="28">
    <location>
        <begin position="7"/>
        <end position="33"/>
    </location>
</feature>
<dbReference type="InterPro" id="IPR012338">
    <property type="entry name" value="Beta-lactam/transpept-like"/>
</dbReference>
<dbReference type="PANTHER" id="PTHR32282">
    <property type="entry name" value="BINDING PROTEIN TRANSPEPTIDASE, PUTATIVE-RELATED"/>
    <property type="match status" value="1"/>
</dbReference>
<dbReference type="EMBL" id="JALJYF010000002">
    <property type="protein sequence ID" value="MCP1728007.1"/>
    <property type="molecule type" value="Genomic_DNA"/>
</dbReference>
<evidence type="ECO:0000256" key="21">
    <source>
        <dbReference type="ARBA" id="ARBA00023251"/>
    </source>
</evidence>
<evidence type="ECO:0000256" key="1">
    <source>
        <dbReference type="ARBA" id="ARBA00002624"/>
    </source>
</evidence>
<evidence type="ECO:0000259" key="31">
    <source>
        <dbReference type="Pfam" id="PF17092"/>
    </source>
</evidence>
<dbReference type="SUPFAM" id="SSF53955">
    <property type="entry name" value="Lysozyme-like"/>
    <property type="match status" value="1"/>
</dbReference>
<evidence type="ECO:0000256" key="4">
    <source>
        <dbReference type="ARBA" id="ARBA00007090"/>
    </source>
</evidence>
<dbReference type="InterPro" id="IPR050396">
    <property type="entry name" value="Glycosyltr_51/Transpeptidase"/>
</dbReference>
<evidence type="ECO:0000256" key="8">
    <source>
        <dbReference type="ARBA" id="ARBA00022475"/>
    </source>
</evidence>
<evidence type="ECO:0000256" key="20">
    <source>
        <dbReference type="ARBA" id="ARBA00023136"/>
    </source>
</evidence>
<dbReference type="RefSeq" id="WP_253449279.1">
    <property type="nucleotide sequence ID" value="NZ_JALJYF010000002.1"/>
</dbReference>
<keyword evidence="15 32" id="KW-0378">Hydrolase</keyword>
<evidence type="ECO:0000256" key="19">
    <source>
        <dbReference type="ARBA" id="ARBA00022989"/>
    </source>
</evidence>
<protein>
    <recommendedName>
        <fullName evidence="7">Penicillin-binding protein 1A</fullName>
        <ecNumber evidence="25">2.4.99.28</ecNumber>
        <ecNumber evidence="6">3.4.16.4</ecNumber>
    </recommendedName>
</protein>
<evidence type="ECO:0000256" key="13">
    <source>
        <dbReference type="ARBA" id="ARBA00022679"/>
    </source>
</evidence>
<comment type="similarity">
    <text evidence="5">In the N-terminal section; belongs to the glycosyltransferase 51 family.</text>
</comment>
<feature type="domain" description="Penicillin-binding protein transpeptidase" evidence="29">
    <location>
        <begin position="431"/>
        <end position="721"/>
    </location>
</feature>
<evidence type="ECO:0000313" key="32">
    <source>
        <dbReference type="EMBL" id="MCP1728007.1"/>
    </source>
</evidence>
<keyword evidence="18" id="KW-0573">Peptidoglycan synthesis</keyword>
<feature type="domain" description="Penicillin-binding protein OB-like" evidence="31">
    <location>
        <begin position="321"/>
        <end position="429"/>
    </location>
</feature>
<evidence type="ECO:0000256" key="16">
    <source>
        <dbReference type="ARBA" id="ARBA00022960"/>
    </source>
</evidence>
<dbReference type="Pfam" id="PF17092">
    <property type="entry name" value="PCB_OB"/>
    <property type="match status" value="1"/>
</dbReference>
<evidence type="ECO:0000259" key="30">
    <source>
        <dbReference type="Pfam" id="PF00912"/>
    </source>
</evidence>
<comment type="similarity">
    <text evidence="4">In the C-terminal section; belongs to the transpeptidase family.</text>
</comment>
<dbReference type="EC" id="2.4.99.28" evidence="25"/>
<keyword evidence="22" id="KW-0511">Multifunctional enzyme</keyword>
<gene>
    <name evidence="32" type="ORF">J2T60_002007</name>
</gene>